<gene>
    <name evidence="1" type="ORF">QAD02_015500</name>
</gene>
<proteinExistence type="predicted"/>
<accession>A0ACC2P9E9</accession>
<evidence type="ECO:0000313" key="2">
    <source>
        <dbReference type="Proteomes" id="UP001239111"/>
    </source>
</evidence>
<keyword evidence="2" id="KW-1185">Reference proteome</keyword>
<dbReference type="EMBL" id="CM056742">
    <property type="protein sequence ID" value="KAJ8679713.1"/>
    <property type="molecule type" value="Genomic_DNA"/>
</dbReference>
<protein>
    <submittedName>
        <fullName evidence="1">Uncharacterized protein</fullName>
    </submittedName>
</protein>
<dbReference type="Proteomes" id="UP001239111">
    <property type="component" value="Chromosome 2"/>
</dbReference>
<evidence type="ECO:0000313" key="1">
    <source>
        <dbReference type="EMBL" id="KAJ8679713.1"/>
    </source>
</evidence>
<comment type="caution">
    <text evidence="1">The sequence shown here is derived from an EMBL/GenBank/DDBJ whole genome shotgun (WGS) entry which is preliminary data.</text>
</comment>
<organism evidence="1 2">
    <name type="scientific">Eretmocerus hayati</name>
    <dbReference type="NCBI Taxonomy" id="131215"/>
    <lineage>
        <taxon>Eukaryota</taxon>
        <taxon>Metazoa</taxon>
        <taxon>Ecdysozoa</taxon>
        <taxon>Arthropoda</taxon>
        <taxon>Hexapoda</taxon>
        <taxon>Insecta</taxon>
        <taxon>Pterygota</taxon>
        <taxon>Neoptera</taxon>
        <taxon>Endopterygota</taxon>
        <taxon>Hymenoptera</taxon>
        <taxon>Apocrita</taxon>
        <taxon>Proctotrupomorpha</taxon>
        <taxon>Chalcidoidea</taxon>
        <taxon>Aphelinidae</taxon>
        <taxon>Aphelininae</taxon>
        <taxon>Eretmocerus</taxon>
    </lineage>
</organism>
<name>A0ACC2P9E9_9HYME</name>
<sequence length="452" mass="46506">MTSSTASPSSSIVTSSTTSSTTSTPVEFTAFGSDPVTEPSSLGSSSFSSDAEVTTMTNLDNANSLTSLGIFTPQGNNNLGSYDYASPTVPFSDSGFQESTTVPQDFNTDSISTDSYSSTLPTASPVPSVGTVAATGPFQDTYSIMSGSSISTPMIVQSSTVASTYSDIKPEVVAETTYDSSPSSYGSTESDFTTIAPVPYPSTAVTSTASNDPYTGSSSGQSSSAISYDYPSPTSPLLLPTSSTTTESVTPFLTSTQSVETTSSGLTPLISSTSPISTTIESSVVAPSTPQSTSLVPIVSSKVPSSTSVLVSTSAPQSTVPTQSSPVSTPTTTTIGYSSTVAPSSPTSPLTSTMSSPSPFTYSSTVPSTYKPTAISQAAPSYNYPIPSSPTLTPNNYSPSPRPTSSQARPRPTRPRPMITPPKIQPLRPTPAPNRLYLPPARPAPQYLPPMQ</sequence>
<reference evidence="1" key="1">
    <citation type="submission" date="2023-04" db="EMBL/GenBank/DDBJ databases">
        <title>A chromosome-level genome assembly of the parasitoid wasp Eretmocerus hayati.</title>
        <authorList>
            <person name="Zhong Y."/>
            <person name="Liu S."/>
            <person name="Liu Y."/>
        </authorList>
    </citation>
    <scope>NUCLEOTIDE SEQUENCE</scope>
    <source>
        <strain evidence="1">ZJU_SS_LIU_2023</strain>
    </source>
</reference>